<proteinExistence type="predicted"/>
<evidence type="ECO:0000313" key="1">
    <source>
        <dbReference type="EMBL" id="CAD79116.1"/>
    </source>
</evidence>
<dbReference type="STRING" id="243090.RB11429"/>
<dbReference type="EMBL" id="BX294153">
    <property type="protein sequence ID" value="CAD79116.1"/>
    <property type="molecule type" value="Genomic_DNA"/>
</dbReference>
<sequence length="37" mass="4263">MIRENVLPIKLRANRSLLGGNRTHTFRLRVDVLRCGS</sequence>
<dbReference type="Proteomes" id="UP000001025">
    <property type="component" value="Chromosome"/>
</dbReference>
<dbReference type="InParanoid" id="Q7UEC2"/>
<dbReference type="HOGENOM" id="CLU_3347898_0_0_0"/>
<accession>Q7UEC2</accession>
<name>Q7UEC2_RHOBA</name>
<dbReference type="KEGG" id="rba:RB11429"/>
<evidence type="ECO:0000313" key="2">
    <source>
        <dbReference type="Proteomes" id="UP000001025"/>
    </source>
</evidence>
<reference evidence="1 2" key="1">
    <citation type="journal article" date="2003" name="Proc. Natl. Acad. Sci. U.S.A.">
        <title>Complete genome sequence of the marine planctomycete Pirellula sp. strain 1.</title>
        <authorList>
            <person name="Gloeckner F.O."/>
            <person name="Kube M."/>
            <person name="Bauer M."/>
            <person name="Teeling H."/>
            <person name="Lombardot T."/>
            <person name="Ludwig W."/>
            <person name="Gade D."/>
            <person name="Beck A."/>
            <person name="Borzym K."/>
            <person name="Heitmann K."/>
            <person name="Rabus R."/>
            <person name="Schlesner H."/>
            <person name="Amann R."/>
            <person name="Reinhardt R."/>
        </authorList>
    </citation>
    <scope>NUCLEOTIDE SEQUENCE [LARGE SCALE GENOMIC DNA]</scope>
    <source>
        <strain evidence="2">DSM 10527 / NCIMB 13988 / SH1</strain>
    </source>
</reference>
<keyword evidence="2" id="KW-1185">Reference proteome</keyword>
<organism evidence="1 2">
    <name type="scientific">Rhodopirellula baltica (strain DSM 10527 / NCIMB 13988 / SH1)</name>
    <dbReference type="NCBI Taxonomy" id="243090"/>
    <lineage>
        <taxon>Bacteria</taxon>
        <taxon>Pseudomonadati</taxon>
        <taxon>Planctomycetota</taxon>
        <taxon>Planctomycetia</taxon>
        <taxon>Pirellulales</taxon>
        <taxon>Pirellulaceae</taxon>
        <taxon>Rhodopirellula</taxon>
    </lineage>
</organism>
<gene>
    <name evidence="1" type="ordered locus">RB11429</name>
</gene>
<dbReference type="EnsemblBacteria" id="CAD79116">
    <property type="protein sequence ID" value="CAD79116"/>
    <property type="gene ID" value="RB11429"/>
</dbReference>
<dbReference type="AlphaFoldDB" id="Q7UEC2"/>
<protein>
    <submittedName>
        <fullName evidence="1">Uncharacterized protein</fullName>
    </submittedName>
</protein>